<dbReference type="InterPro" id="IPR006574">
    <property type="entry name" value="PRY"/>
</dbReference>
<gene>
    <name evidence="10" type="primary">LOC115826108</name>
</gene>
<dbReference type="Pfam" id="PF00622">
    <property type="entry name" value="SPRY"/>
    <property type="match status" value="1"/>
</dbReference>
<keyword evidence="5" id="KW-0175">Coiled coil</keyword>
<dbReference type="CDD" id="cd19800">
    <property type="entry name" value="Bbox2_xNF7-like"/>
    <property type="match status" value="1"/>
</dbReference>
<dbReference type="InterPro" id="IPR003877">
    <property type="entry name" value="SPRY_dom"/>
</dbReference>
<feature type="domain" description="B30.2/SPRY" evidence="8">
    <location>
        <begin position="287"/>
        <end position="479"/>
    </location>
</feature>
<dbReference type="GeneID" id="115826108"/>
<dbReference type="OrthoDB" id="6105938at2759"/>
<feature type="coiled-coil region" evidence="5">
    <location>
        <begin position="213"/>
        <end position="247"/>
    </location>
</feature>
<sequence length="481" mass="55113">MASRSSLSEDDFACPICCDIFRDPVILLCSHSFCRGCLQQYWKQKGTRECPICRRRSSRSVPPSNLVLKRLCEALLEEKSLGLLSGSPKSESPLRFAVGSEELCSLHKEKLKLFCLDDEQPVCVVCRDSKKHTTHSFCPADEAAQDLKEELRTKLKPLQEKLDHFEKVKLTYDQTARHIKTQSQGTERQIMEEFEKIHKFLRDEEAVRIAALREEELQKSQMMKKKIEEMNREISSLSDTIRAIERETEAEDVTFLQNYKDTMERTNHTLVDPEMVSGSLINVAKHLGNLKFRVWEKMQEIVQYTPITLDPNTAHPTLILSEDLTSVQFREKGLQLPDNPERFDYWEFVLGSEGFDSGTHCWDVEVTDSSLWALGVTTVSVERKGESLFKSGVWGVGYYNGEYGASSSVDPPTPLSTNQKLQRIRVQLDWNRGTVSFSDALSNKHLHTFTHSFSERLFPYISNYCEQNPLRILPVKASVTV</sequence>
<evidence type="ECO:0000256" key="2">
    <source>
        <dbReference type="ARBA" id="ARBA00022771"/>
    </source>
</evidence>
<evidence type="ECO:0000256" key="5">
    <source>
        <dbReference type="SAM" id="Coils"/>
    </source>
</evidence>
<dbReference type="InterPro" id="IPR043136">
    <property type="entry name" value="B30.2/SPRY_sf"/>
</dbReference>
<evidence type="ECO:0000313" key="10">
    <source>
        <dbReference type="RefSeq" id="XP_030645647.1"/>
    </source>
</evidence>
<dbReference type="AlphaFoldDB" id="A0A6J2WQ01"/>
<dbReference type="InterPro" id="IPR001870">
    <property type="entry name" value="B30.2/SPRY"/>
</dbReference>
<keyword evidence="3" id="KW-0862">Zinc</keyword>
<feature type="domain" description="RING-type" evidence="6">
    <location>
        <begin position="14"/>
        <end position="54"/>
    </location>
</feature>
<dbReference type="FunFam" id="2.60.120.920:FF:000004">
    <property type="entry name" value="Butyrophilin subfamily 1 member A1"/>
    <property type="match status" value="1"/>
</dbReference>
<dbReference type="RefSeq" id="XP_030645647.1">
    <property type="nucleotide sequence ID" value="XM_030789787.1"/>
</dbReference>
<evidence type="ECO:0000313" key="9">
    <source>
        <dbReference type="Proteomes" id="UP000504632"/>
    </source>
</evidence>
<dbReference type="FunCoup" id="A0A6J2WQ01">
    <property type="interactions" value="10"/>
</dbReference>
<dbReference type="PROSITE" id="PS50119">
    <property type="entry name" value="ZF_BBOX"/>
    <property type="match status" value="1"/>
</dbReference>
<dbReference type="PROSITE" id="PS50089">
    <property type="entry name" value="ZF_RING_2"/>
    <property type="match status" value="1"/>
</dbReference>
<dbReference type="Gene3D" id="3.30.40.10">
    <property type="entry name" value="Zinc/RING finger domain, C3HC4 (zinc finger)"/>
    <property type="match status" value="1"/>
</dbReference>
<accession>A0A6J2WQ01</accession>
<dbReference type="SMART" id="SM00589">
    <property type="entry name" value="PRY"/>
    <property type="match status" value="1"/>
</dbReference>
<dbReference type="InterPro" id="IPR000315">
    <property type="entry name" value="Znf_B-box"/>
</dbReference>
<evidence type="ECO:0000259" key="7">
    <source>
        <dbReference type="PROSITE" id="PS50119"/>
    </source>
</evidence>
<dbReference type="PANTHER" id="PTHR24103">
    <property type="entry name" value="E3 UBIQUITIN-PROTEIN LIGASE TRIM"/>
    <property type="match status" value="1"/>
</dbReference>
<dbReference type="SUPFAM" id="SSF49899">
    <property type="entry name" value="Concanavalin A-like lectins/glucanases"/>
    <property type="match status" value="1"/>
</dbReference>
<dbReference type="GO" id="GO:0008270">
    <property type="term" value="F:zinc ion binding"/>
    <property type="evidence" value="ECO:0007669"/>
    <property type="project" value="UniProtKB-KW"/>
</dbReference>
<dbReference type="SUPFAM" id="SSF57850">
    <property type="entry name" value="RING/U-box"/>
    <property type="match status" value="1"/>
</dbReference>
<dbReference type="PROSITE" id="PS00518">
    <property type="entry name" value="ZF_RING_1"/>
    <property type="match status" value="1"/>
</dbReference>
<proteinExistence type="predicted"/>
<evidence type="ECO:0000259" key="6">
    <source>
        <dbReference type="PROSITE" id="PS50089"/>
    </source>
</evidence>
<keyword evidence="1" id="KW-0479">Metal-binding</keyword>
<dbReference type="Pfam" id="PF13445">
    <property type="entry name" value="zf-RING_UBOX"/>
    <property type="match status" value="1"/>
</dbReference>
<feature type="domain" description="B box-type" evidence="7">
    <location>
        <begin position="99"/>
        <end position="140"/>
    </location>
</feature>
<dbReference type="InterPro" id="IPR017907">
    <property type="entry name" value="Znf_RING_CS"/>
</dbReference>
<dbReference type="Gene3D" id="2.60.120.920">
    <property type="match status" value="1"/>
</dbReference>
<reference evidence="10" key="1">
    <citation type="submission" date="2025-08" db="UniProtKB">
        <authorList>
            <consortium name="RefSeq"/>
        </authorList>
    </citation>
    <scope>IDENTIFICATION</scope>
</reference>
<evidence type="ECO:0000256" key="3">
    <source>
        <dbReference type="ARBA" id="ARBA00022833"/>
    </source>
</evidence>
<dbReference type="Pfam" id="PF00643">
    <property type="entry name" value="zf-B_box"/>
    <property type="match status" value="1"/>
</dbReference>
<keyword evidence="9" id="KW-1185">Reference proteome</keyword>
<keyword evidence="2 4" id="KW-0863">Zinc-finger</keyword>
<dbReference type="InterPro" id="IPR027370">
    <property type="entry name" value="Znf-RING_euk"/>
</dbReference>
<dbReference type="InterPro" id="IPR013083">
    <property type="entry name" value="Znf_RING/FYVE/PHD"/>
</dbReference>
<evidence type="ECO:0000256" key="1">
    <source>
        <dbReference type="ARBA" id="ARBA00022723"/>
    </source>
</evidence>
<dbReference type="PROSITE" id="PS50188">
    <property type="entry name" value="B302_SPRY"/>
    <property type="match status" value="1"/>
</dbReference>
<dbReference type="InterPro" id="IPR013320">
    <property type="entry name" value="ConA-like_dom_sf"/>
</dbReference>
<protein>
    <submittedName>
        <fullName evidence="10">Nuclear factor 7, brain-like</fullName>
    </submittedName>
</protein>
<evidence type="ECO:0000259" key="8">
    <source>
        <dbReference type="PROSITE" id="PS50188"/>
    </source>
</evidence>
<dbReference type="InParanoid" id="A0A6J2WQ01"/>
<dbReference type="PRINTS" id="PR01407">
    <property type="entry name" value="BUTYPHLNCDUF"/>
</dbReference>
<dbReference type="SUPFAM" id="SSF57845">
    <property type="entry name" value="B-box zinc-binding domain"/>
    <property type="match status" value="1"/>
</dbReference>
<dbReference type="SMART" id="SM00449">
    <property type="entry name" value="SPRY"/>
    <property type="match status" value="1"/>
</dbReference>
<dbReference type="Gene3D" id="3.30.160.60">
    <property type="entry name" value="Classic Zinc Finger"/>
    <property type="match status" value="1"/>
</dbReference>
<dbReference type="InterPro" id="IPR003879">
    <property type="entry name" value="Butyrophylin_SPRY"/>
</dbReference>
<dbReference type="SMART" id="SM00336">
    <property type="entry name" value="BBOX"/>
    <property type="match status" value="1"/>
</dbReference>
<dbReference type="InterPro" id="IPR050143">
    <property type="entry name" value="TRIM/RBCC"/>
</dbReference>
<dbReference type="SMART" id="SM00184">
    <property type="entry name" value="RING"/>
    <property type="match status" value="1"/>
</dbReference>
<evidence type="ECO:0000256" key="4">
    <source>
        <dbReference type="PROSITE-ProRule" id="PRU00024"/>
    </source>
</evidence>
<dbReference type="Proteomes" id="UP000504632">
    <property type="component" value="Chromosome 13"/>
</dbReference>
<organism evidence="9 10">
    <name type="scientific">Chanos chanos</name>
    <name type="common">Milkfish</name>
    <name type="synonym">Mugil chanos</name>
    <dbReference type="NCBI Taxonomy" id="29144"/>
    <lineage>
        <taxon>Eukaryota</taxon>
        <taxon>Metazoa</taxon>
        <taxon>Chordata</taxon>
        <taxon>Craniata</taxon>
        <taxon>Vertebrata</taxon>
        <taxon>Euteleostomi</taxon>
        <taxon>Actinopterygii</taxon>
        <taxon>Neopterygii</taxon>
        <taxon>Teleostei</taxon>
        <taxon>Ostariophysi</taxon>
        <taxon>Gonorynchiformes</taxon>
        <taxon>Chanidae</taxon>
        <taxon>Chanos</taxon>
    </lineage>
</organism>
<dbReference type="CDD" id="cd12893">
    <property type="entry name" value="SPRY_PRY_TRIM35"/>
    <property type="match status" value="1"/>
</dbReference>
<dbReference type="InterPro" id="IPR001841">
    <property type="entry name" value="Znf_RING"/>
</dbReference>
<dbReference type="Pfam" id="PF13765">
    <property type="entry name" value="PRY"/>
    <property type="match status" value="1"/>
</dbReference>
<name>A0A6J2WQ01_CHACN</name>